<organism evidence="1 2">
    <name type="scientific">Pseudorhizobium flavum</name>
    <dbReference type="NCBI Taxonomy" id="1335061"/>
    <lineage>
        <taxon>Bacteria</taxon>
        <taxon>Pseudomonadati</taxon>
        <taxon>Pseudomonadota</taxon>
        <taxon>Alphaproteobacteria</taxon>
        <taxon>Hyphomicrobiales</taxon>
        <taxon>Rhizobiaceae</taxon>
        <taxon>Rhizobium/Agrobacterium group</taxon>
        <taxon>Pseudorhizobium</taxon>
    </lineage>
</organism>
<proteinExistence type="predicted"/>
<reference evidence="1 2" key="1">
    <citation type="submission" date="2020-08" db="EMBL/GenBank/DDBJ databases">
        <title>Genomic Encyclopedia of Type Strains, Phase IV (KMG-IV): sequencing the most valuable type-strain genomes for metagenomic binning, comparative biology and taxonomic classification.</title>
        <authorList>
            <person name="Goeker M."/>
        </authorList>
    </citation>
    <scope>NUCLEOTIDE SEQUENCE [LARGE SCALE GENOMIC DNA]</scope>
    <source>
        <strain evidence="1 2">DSM 102134</strain>
    </source>
</reference>
<accession>A0A7W9Z1Z2</accession>
<dbReference type="EMBL" id="JACHEJ010000043">
    <property type="protein sequence ID" value="MBB6182578.1"/>
    <property type="molecule type" value="Genomic_DNA"/>
</dbReference>
<protein>
    <submittedName>
        <fullName evidence="1">Uncharacterized protein</fullName>
    </submittedName>
</protein>
<dbReference type="AlphaFoldDB" id="A0A7W9Z1Z2"/>
<dbReference type="Proteomes" id="UP000535501">
    <property type="component" value="Unassembled WGS sequence"/>
</dbReference>
<name>A0A7W9Z1Z2_9HYPH</name>
<evidence type="ECO:0000313" key="2">
    <source>
        <dbReference type="Proteomes" id="UP000535501"/>
    </source>
</evidence>
<gene>
    <name evidence="1" type="ORF">HNQ75_004567</name>
</gene>
<sequence length="32" mass="3559">MLEVIKDVSRLEDIGDAWKELAIHNPVPTLGV</sequence>
<comment type="caution">
    <text evidence="1">The sequence shown here is derived from an EMBL/GenBank/DDBJ whole genome shotgun (WGS) entry which is preliminary data.</text>
</comment>
<evidence type="ECO:0000313" key="1">
    <source>
        <dbReference type="EMBL" id="MBB6182578.1"/>
    </source>
</evidence>
<keyword evidence="2" id="KW-1185">Reference proteome</keyword>